<evidence type="ECO:0000313" key="2">
    <source>
        <dbReference type="EMBL" id="EDS73038.1"/>
    </source>
</evidence>
<accession>B1C7Q1</accession>
<dbReference type="HOGENOM" id="CLU_3131683_0_0_9"/>
<evidence type="ECO:0000313" key="3">
    <source>
        <dbReference type="Proteomes" id="UP000005178"/>
    </source>
</evidence>
<organism evidence="2 3">
    <name type="scientific">Anaerofustis stercorihominis DSM 17244</name>
    <dbReference type="NCBI Taxonomy" id="445971"/>
    <lineage>
        <taxon>Bacteria</taxon>
        <taxon>Bacillati</taxon>
        <taxon>Bacillota</taxon>
        <taxon>Clostridia</taxon>
        <taxon>Eubacteriales</taxon>
        <taxon>Eubacteriaceae</taxon>
        <taxon>Anaerofustis</taxon>
    </lineage>
</organism>
<keyword evidence="1" id="KW-0472">Membrane</keyword>
<name>B1C7Q1_9FIRM</name>
<proteinExistence type="predicted"/>
<dbReference type="AlphaFoldDB" id="B1C7Q1"/>
<evidence type="ECO:0000256" key="1">
    <source>
        <dbReference type="SAM" id="Phobius"/>
    </source>
</evidence>
<keyword evidence="1" id="KW-0812">Transmembrane</keyword>
<protein>
    <submittedName>
        <fullName evidence="2">Uncharacterized protein</fullName>
    </submittedName>
</protein>
<keyword evidence="1" id="KW-1133">Transmembrane helix</keyword>
<gene>
    <name evidence="2" type="ORF">ANASTE_00753</name>
</gene>
<reference evidence="2" key="2">
    <citation type="submission" date="2013-08" db="EMBL/GenBank/DDBJ databases">
        <title>Draft genome sequence of Anaerofustis stercorihominis (DSM 17244).</title>
        <authorList>
            <person name="Sudarsanam P."/>
            <person name="Ley R."/>
            <person name="Guruge J."/>
            <person name="Turnbaugh P.J."/>
            <person name="Mahowald M."/>
            <person name="Liep D."/>
            <person name="Gordon J."/>
        </authorList>
    </citation>
    <scope>NUCLEOTIDE SEQUENCE</scope>
    <source>
        <strain evidence="2">DSM 17244</strain>
    </source>
</reference>
<keyword evidence="3" id="KW-1185">Reference proteome</keyword>
<reference evidence="2" key="1">
    <citation type="submission" date="2008-01" db="EMBL/GenBank/DDBJ databases">
        <authorList>
            <person name="Fulton L."/>
            <person name="Clifton S."/>
            <person name="Fulton B."/>
            <person name="Xu J."/>
            <person name="Minx P."/>
            <person name="Pepin K.H."/>
            <person name="Johnson M."/>
            <person name="Thiruvilangam P."/>
            <person name="Bhonagiri V."/>
            <person name="Nash W.E."/>
            <person name="Mardis E.R."/>
            <person name="Wilson R.K."/>
        </authorList>
    </citation>
    <scope>NUCLEOTIDE SEQUENCE [LARGE SCALE GENOMIC DNA]</scope>
    <source>
        <strain evidence="2">DSM 17244</strain>
    </source>
</reference>
<sequence>MIACLYPKYAVLIYTIYGNKSKILIFIITLLIKKLNNTFINFSRMILSY</sequence>
<dbReference type="EMBL" id="ABIL02000005">
    <property type="protein sequence ID" value="EDS73038.1"/>
    <property type="molecule type" value="Genomic_DNA"/>
</dbReference>
<feature type="transmembrane region" description="Helical" evidence="1">
    <location>
        <begin position="12"/>
        <end position="32"/>
    </location>
</feature>
<comment type="caution">
    <text evidence="2">The sequence shown here is derived from an EMBL/GenBank/DDBJ whole genome shotgun (WGS) entry which is preliminary data.</text>
</comment>
<dbReference type="Proteomes" id="UP000005178">
    <property type="component" value="Unassembled WGS sequence"/>
</dbReference>